<comment type="caution">
    <text evidence="1">The sequence shown here is derived from an EMBL/GenBank/DDBJ whole genome shotgun (WGS) entry which is preliminary data.</text>
</comment>
<reference evidence="1 2" key="1">
    <citation type="submission" date="2018-06" db="EMBL/GenBank/DDBJ databases">
        <title>Comparative genomics reveals the genomic features of Rhizophagus irregularis, R. cerebriforme, R. diaphanum and Gigaspora rosea, and their symbiotic lifestyle signature.</title>
        <authorList>
            <person name="Morin E."/>
            <person name="San Clemente H."/>
            <person name="Chen E.C.H."/>
            <person name="De La Providencia I."/>
            <person name="Hainaut M."/>
            <person name="Kuo A."/>
            <person name="Kohler A."/>
            <person name="Murat C."/>
            <person name="Tang N."/>
            <person name="Roy S."/>
            <person name="Loubradou J."/>
            <person name="Henrissat B."/>
            <person name="Grigoriev I.V."/>
            <person name="Corradi N."/>
            <person name="Roux C."/>
            <person name="Martin F.M."/>
        </authorList>
    </citation>
    <scope>NUCLEOTIDE SEQUENCE [LARGE SCALE GENOMIC DNA]</scope>
    <source>
        <strain evidence="1 2">DAOM 194757</strain>
    </source>
</reference>
<evidence type="ECO:0000313" key="1">
    <source>
        <dbReference type="EMBL" id="RIB08722.1"/>
    </source>
</evidence>
<gene>
    <name evidence="1" type="ORF">C2G38_2251849</name>
</gene>
<protein>
    <submittedName>
        <fullName evidence="1">Uncharacterized protein</fullName>
    </submittedName>
</protein>
<dbReference type="OrthoDB" id="2427837at2759"/>
<sequence>MQARQTNRPSSKPILLFRIYLSSINNKMAINTRHNFISSEPIVPIPHITLQQGFKCEICETIYKTKRGLMCYQRIVQKYNIRYKGLYTLSSQAIKQFKADLVHIIGSKLKEHYSWSGKQTITFPCLESLFFGVFKGHIHYFNRRNHSYKCFFHGPDAYSQLASLFKNQNWGRKFFSNDQQTFILLFNAQVPKANYKKKSELPRLMVEWKTKSKRDAKGNQTSA</sequence>
<dbReference type="AlphaFoldDB" id="A0A397UEJ7"/>
<evidence type="ECO:0000313" key="2">
    <source>
        <dbReference type="Proteomes" id="UP000266673"/>
    </source>
</evidence>
<name>A0A397UEJ7_9GLOM</name>
<dbReference type="Proteomes" id="UP000266673">
    <property type="component" value="Unassembled WGS sequence"/>
</dbReference>
<keyword evidence="2" id="KW-1185">Reference proteome</keyword>
<organism evidence="1 2">
    <name type="scientific">Gigaspora rosea</name>
    <dbReference type="NCBI Taxonomy" id="44941"/>
    <lineage>
        <taxon>Eukaryota</taxon>
        <taxon>Fungi</taxon>
        <taxon>Fungi incertae sedis</taxon>
        <taxon>Mucoromycota</taxon>
        <taxon>Glomeromycotina</taxon>
        <taxon>Glomeromycetes</taxon>
        <taxon>Diversisporales</taxon>
        <taxon>Gigasporaceae</taxon>
        <taxon>Gigaspora</taxon>
    </lineage>
</organism>
<feature type="non-terminal residue" evidence="1">
    <location>
        <position position="223"/>
    </location>
</feature>
<accession>A0A397UEJ7</accession>
<proteinExistence type="predicted"/>
<dbReference type="EMBL" id="QKWP01001470">
    <property type="protein sequence ID" value="RIB08722.1"/>
    <property type="molecule type" value="Genomic_DNA"/>
</dbReference>